<organism evidence="5 6">
    <name type="scientific">Clonostachys byssicola</name>
    <dbReference type="NCBI Taxonomy" id="160290"/>
    <lineage>
        <taxon>Eukaryota</taxon>
        <taxon>Fungi</taxon>
        <taxon>Dikarya</taxon>
        <taxon>Ascomycota</taxon>
        <taxon>Pezizomycotina</taxon>
        <taxon>Sordariomycetes</taxon>
        <taxon>Hypocreomycetidae</taxon>
        <taxon>Hypocreales</taxon>
        <taxon>Bionectriaceae</taxon>
        <taxon>Clonostachys</taxon>
    </lineage>
</organism>
<evidence type="ECO:0000256" key="2">
    <source>
        <dbReference type="ARBA" id="ARBA00023043"/>
    </source>
</evidence>
<dbReference type="Pfam" id="PF12796">
    <property type="entry name" value="Ank_2"/>
    <property type="match status" value="1"/>
</dbReference>
<evidence type="ECO:0000256" key="4">
    <source>
        <dbReference type="SAM" id="MobiDB-lite"/>
    </source>
</evidence>
<gene>
    <name evidence="5" type="ORF">CBYS24578_00004537</name>
</gene>
<dbReference type="AlphaFoldDB" id="A0A9N9Y590"/>
<protein>
    <recommendedName>
        <fullName evidence="7">Ankyrin repeat protein</fullName>
    </recommendedName>
</protein>
<dbReference type="Proteomes" id="UP000754883">
    <property type="component" value="Unassembled WGS sequence"/>
</dbReference>
<dbReference type="InterPro" id="IPR002110">
    <property type="entry name" value="Ankyrin_rpt"/>
</dbReference>
<feature type="region of interest" description="Disordered" evidence="4">
    <location>
        <begin position="1"/>
        <end position="54"/>
    </location>
</feature>
<dbReference type="SUPFAM" id="SSF48403">
    <property type="entry name" value="Ankyrin repeat"/>
    <property type="match status" value="2"/>
</dbReference>
<evidence type="ECO:0000313" key="5">
    <source>
        <dbReference type="EMBL" id="CAG9993960.1"/>
    </source>
</evidence>
<dbReference type="PROSITE" id="PS50088">
    <property type="entry name" value="ANK_REPEAT"/>
    <property type="match status" value="1"/>
</dbReference>
<feature type="compositionally biased region" description="Basic and acidic residues" evidence="4">
    <location>
        <begin position="547"/>
        <end position="562"/>
    </location>
</feature>
<evidence type="ECO:0000313" key="6">
    <source>
        <dbReference type="Proteomes" id="UP000754883"/>
    </source>
</evidence>
<dbReference type="PANTHER" id="PTHR24171">
    <property type="entry name" value="ANKYRIN REPEAT DOMAIN-CONTAINING PROTEIN 39-RELATED"/>
    <property type="match status" value="1"/>
</dbReference>
<dbReference type="InterPro" id="IPR036770">
    <property type="entry name" value="Ankyrin_rpt-contain_sf"/>
</dbReference>
<keyword evidence="1" id="KW-0677">Repeat</keyword>
<dbReference type="PROSITE" id="PS50297">
    <property type="entry name" value="ANK_REP_REGION"/>
    <property type="match status" value="1"/>
</dbReference>
<accession>A0A9N9Y590</accession>
<dbReference type="Gene3D" id="1.25.40.20">
    <property type="entry name" value="Ankyrin repeat-containing domain"/>
    <property type="match status" value="2"/>
</dbReference>
<feature type="repeat" description="ANK" evidence="3">
    <location>
        <begin position="198"/>
        <end position="230"/>
    </location>
</feature>
<feature type="region of interest" description="Disordered" evidence="4">
    <location>
        <begin position="539"/>
        <end position="562"/>
    </location>
</feature>
<evidence type="ECO:0008006" key="7">
    <source>
        <dbReference type="Google" id="ProtNLM"/>
    </source>
</evidence>
<evidence type="ECO:0000256" key="1">
    <source>
        <dbReference type="ARBA" id="ARBA00022737"/>
    </source>
</evidence>
<keyword evidence="6" id="KW-1185">Reference proteome</keyword>
<keyword evidence="2 3" id="KW-0040">ANK repeat</keyword>
<dbReference type="Pfam" id="PF13637">
    <property type="entry name" value="Ank_4"/>
    <property type="match status" value="1"/>
</dbReference>
<dbReference type="OrthoDB" id="341259at2759"/>
<evidence type="ECO:0000256" key="3">
    <source>
        <dbReference type="PROSITE-ProRule" id="PRU00023"/>
    </source>
</evidence>
<dbReference type="SMART" id="SM00248">
    <property type="entry name" value="ANK"/>
    <property type="match status" value="10"/>
</dbReference>
<proteinExistence type="predicted"/>
<sequence length="775" mass="88844">MPGSINIDRDNGPIGEEGEGSSEIHVSDNSRSPSIRHLGAAVATQPQSSESTDILPKRKDVLEKIRALLQKFEHDIIRESDGRHQETQVKENSGLSLKDSVEKQVIYTDDDKLKDLLKELASLGTEEYVDDVTALAFKASLDLPEVIETLIEAGALVDKFDENGYTLLHNACRHGQTSTVKKIIERIPTSINQRATDWEYTPLHLAVQYQQKGVGETLLNAGAEINSQDTDGWTPLMTATNLKCADIMDILLCQKDIVVDMPDNNGLTPLLVATKSRFLEGVEKLLGGGANCNGGPDGGEKCLHWAMLRFSRPIFDLFMEVENLIIDVQDSEGKTALHYACGSRHQEMNIGVASYEDETTGTEKKFDFTEIIGKLLGREADPWMTTRKNKTALHFALKHRRSDCNKLLPMFSIRAEHLAPSDWDEELLIHVLFKNRRYANNEDVLNYLMSILSNAPKELDETLQWAVASHSRHEFAKYLFSKNDKEDIDNAKSSWSALRWAIYYRRQELLWWLLATSPRNTVMENQIKAAQMIEQNEEWTTMKKGKPKDGISKTEKEEKEKLNQQDDRKIWCDIQDILNNPPLAQIYRQDMGTNTLEPPELNLKCGVIPDGFESLIVRFYKERTNSNFIRLSRRVDETIYGTGVTRLMKNEAKKLQEILDIGKRGKQLKKLSRKYQTMYDDEKVIFTWVHLPATNRIMIDEKKTADDYRMVNSFLRDTWFEIPDRESPSRIMRPQFVQRKIPTQEKNVDVEEEDFISVSAVYTKMSHHVIQRREM</sequence>
<dbReference type="EMBL" id="CABFNO020001523">
    <property type="protein sequence ID" value="CAG9993960.1"/>
    <property type="molecule type" value="Genomic_DNA"/>
</dbReference>
<reference evidence="5" key="1">
    <citation type="submission" date="2021-10" db="EMBL/GenBank/DDBJ databases">
        <authorList>
            <person name="Piombo E."/>
        </authorList>
    </citation>
    <scope>NUCLEOTIDE SEQUENCE</scope>
</reference>
<comment type="caution">
    <text evidence="5">The sequence shown here is derived from an EMBL/GenBank/DDBJ whole genome shotgun (WGS) entry which is preliminary data.</text>
</comment>
<name>A0A9N9Y590_9HYPO</name>